<keyword evidence="8 13" id="KW-0131">Cell cycle</keyword>
<dbReference type="NCBIfam" id="NF006873">
    <property type="entry name" value="PRK09369.1"/>
    <property type="match status" value="1"/>
</dbReference>
<evidence type="ECO:0000256" key="11">
    <source>
        <dbReference type="ARBA" id="ARBA00038367"/>
    </source>
</evidence>
<keyword evidence="3 13" id="KW-0963">Cytoplasm</keyword>
<keyword evidence="6 13" id="KW-0133">Cell shape</keyword>
<dbReference type="SUPFAM" id="SSF55205">
    <property type="entry name" value="EPT/RTPC-like"/>
    <property type="match status" value="1"/>
</dbReference>
<evidence type="ECO:0000256" key="8">
    <source>
        <dbReference type="ARBA" id="ARBA00023306"/>
    </source>
</evidence>
<dbReference type="PATRIC" id="fig|742818.3.peg.1196"/>
<evidence type="ECO:0000256" key="5">
    <source>
        <dbReference type="ARBA" id="ARBA00022679"/>
    </source>
</evidence>
<evidence type="ECO:0000313" key="16">
    <source>
        <dbReference type="Proteomes" id="UP000006069"/>
    </source>
</evidence>
<dbReference type="InterPro" id="IPR036968">
    <property type="entry name" value="Enolpyruvate_Tfrase_sf"/>
</dbReference>
<dbReference type="NCBIfam" id="TIGR01072">
    <property type="entry name" value="murA"/>
    <property type="match status" value="1"/>
</dbReference>
<feature type="modified residue" description="2-(S-cysteinyl)pyruvic acid O-phosphothioketal" evidence="13">
    <location>
        <position position="159"/>
    </location>
</feature>
<organism evidence="15 16">
    <name type="scientific">Slackia piriformis YIT 12062</name>
    <dbReference type="NCBI Taxonomy" id="742818"/>
    <lineage>
        <taxon>Bacteria</taxon>
        <taxon>Bacillati</taxon>
        <taxon>Actinomycetota</taxon>
        <taxon>Coriobacteriia</taxon>
        <taxon>Eggerthellales</taxon>
        <taxon>Eggerthellaceae</taxon>
        <taxon>Slackia</taxon>
    </lineage>
</organism>
<dbReference type="Gene3D" id="3.65.10.10">
    <property type="entry name" value="Enolpyruvate transferase domain"/>
    <property type="match status" value="2"/>
</dbReference>
<dbReference type="CDD" id="cd01555">
    <property type="entry name" value="UdpNAET"/>
    <property type="match status" value="1"/>
</dbReference>
<feature type="domain" description="Enolpyruvate transferase" evidence="14">
    <location>
        <begin position="49"/>
        <end position="451"/>
    </location>
</feature>
<feature type="binding site" evidence="13">
    <location>
        <begin position="65"/>
        <end position="66"/>
    </location>
    <ligand>
        <name>phosphoenolpyruvate</name>
        <dbReference type="ChEBI" id="CHEBI:58702"/>
    </ligand>
</feature>
<dbReference type="HAMAP" id="MF_00111">
    <property type="entry name" value="MurA"/>
    <property type="match status" value="1"/>
</dbReference>
<feature type="active site" description="Proton donor" evidence="13">
    <location>
        <position position="159"/>
    </location>
</feature>
<dbReference type="InterPro" id="IPR001986">
    <property type="entry name" value="Enolpyruvate_Tfrase_dom"/>
</dbReference>
<evidence type="ECO:0000256" key="12">
    <source>
        <dbReference type="ARBA" id="ARBA00047527"/>
    </source>
</evidence>
<evidence type="ECO:0000256" key="2">
    <source>
        <dbReference type="ARBA" id="ARBA00004752"/>
    </source>
</evidence>
<comment type="catalytic activity">
    <reaction evidence="12 13">
        <text>phosphoenolpyruvate + UDP-N-acetyl-alpha-D-glucosamine = UDP-N-acetyl-3-O-(1-carboxyvinyl)-alpha-D-glucosamine + phosphate</text>
        <dbReference type="Rhea" id="RHEA:18681"/>
        <dbReference type="ChEBI" id="CHEBI:43474"/>
        <dbReference type="ChEBI" id="CHEBI:57705"/>
        <dbReference type="ChEBI" id="CHEBI:58702"/>
        <dbReference type="ChEBI" id="CHEBI:68483"/>
        <dbReference type="EC" id="2.5.1.7"/>
    </reaction>
</comment>
<evidence type="ECO:0000256" key="13">
    <source>
        <dbReference type="HAMAP-Rule" id="MF_00111"/>
    </source>
</evidence>
<comment type="pathway">
    <text evidence="2 13">Cell wall biogenesis; peptidoglycan biosynthesis.</text>
</comment>
<keyword evidence="4 13" id="KW-0132">Cell division</keyword>
<dbReference type="GO" id="GO:0009252">
    <property type="term" value="P:peptidoglycan biosynthetic process"/>
    <property type="evidence" value="ECO:0007669"/>
    <property type="project" value="UniProtKB-UniRule"/>
</dbReference>
<keyword evidence="13" id="KW-0670">Pyruvate</keyword>
<dbReference type="FunFam" id="3.65.10.10:FF:000001">
    <property type="entry name" value="UDP-N-acetylglucosamine 1-carboxyvinyltransferase"/>
    <property type="match status" value="1"/>
</dbReference>
<accession>K0YW04</accession>
<dbReference type="Proteomes" id="UP000006069">
    <property type="component" value="Unassembled WGS sequence"/>
</dbReference>
<comment type="subcellular location">
    <subcellularLocation>
        <location evidence="1 13">Cytoplasm</location>
    </subcellularLocation>
</comment>
<evidence type="ECO:0000256" key="4">
    <source>
        <dbReference type="ARBA" id="ARBA00022618"/>
    </source>
</evidence>
<dbReference type="GO" id="GO:0051301">
    <property type="term" value="P:cell division"/>
    <property type="evidence" value="ECO:0007669"/>
    <property type="project" value="UniProtKB-KW"/>
</dbReference>
<comment type="caution">
    <text evidence="15">The sequence shown here is derived from an EMBL/GenBank/DDBJ whole genome shotgun (WGS) entry which is preliminary data.</text>
</comment>
<keyword evidence="7 13" id="KW-0573">Peptidoglycan synthesis</keyword>
<dbReference type="EMBL" id="ADMD01000007">
    <property type="protein sequence ID" value="EJZ83619.1"/>
    <property type="molecule type" value="Genomic_DNA"/>
</dbReference>
<dbReference type="InterPro" id="IPR005750">
    <property type="entry name" value="UDP_GlcNAc_COvinyl_MurA"/>
</dbReference>
<evidence type="ECO:0000256" key="1">
    <source>
        <dbReference type="ARBA" id="ARBA00004496"/>
    </source>
</evidence>
<dbReference type="GO" id="GO:0008760">
    <property type="term" value="F:UDP-N-acetylglucosamine 1-carboxyvinyltransferase activity"/>
    <property type="evidence" value="ECO:0007669"/>
    <property type="project" value="UniProtKB-UniRule"/>
</dbReference>
<dbReference type="InterPro" id="IPR013792">
    <property type="entry name" value="RNA3'P_cycl/enolpyr_Trfase_a/b"/>
</dbReference>
<dbReference type="GO" id="GO:0071555">
    <property type="term" value="P:cell wall organization"/>
    <property type="evidence" value="ECO:0007669"/>
    <property type="project" value="UniProtKB-KW"/>
</dbReference>
<comment type="function">
    <text evidence="10 13">Cell wall formation. Adds enolpyruvyl to UDP-N-acetylglucosamine.</text>
</comment>
<evidence type="ECO:0000313" key="15">
    <source>
        <dbReference type="EMBL" id="EJZ83619.1"/>
    </source>
</evidence>
<reference evidence="15 16" key="1">
    <citation type="submission" date="2012-08" db="EMBL/GenBank/DDBJ databases">
        <title>The Genome Sequence of Slackia piriformis YIT 12062.</title>
        <authorList>
            <consortium name="The Broad Institute Genome Sequencing Platform"/>
            <person name="Earl A."/>
            <person name="Ward D."/>
            <person name="Feldgarden M."/>
            <person name="Gevers D."/>
            <person name="Morotomi M."/>
            <person name="Walker B."/>
            <person name="Young S.K."/>
            <person name="Zeng Q."/>
            <person name="Gargeya S."/>
            <person name="Fitzgerald M."/>
            <person name="Haas B."/>
            <person name="Abouelleil A."/>
            <person name="Alvarado L."/>
            <person name="Arachchi H.M."/>
            <person name="Berlin A.M."/>
            <person name="Chapman S.B."/>
            <person name="Goldberg J."/>
            <person name="Griggs A."/>
            <person name="Gujja S."/>
            <person name="Hansen M."/>
            <person name="Howarth C."/>
            <person name="Imamovic A."/>
            <person name="Larimer J."/>
            <person name="McCowen C."/>
            <person name="Montmayeur A."/>
            <person name="Murphy C."/>
            <person name="Neiman D."/>
            <person name="Pearson M."/>
            <person name="Priest M."/>
            <person name="Roberts A."/>
            <person name="Saif S."/>
            <person name="Shea T."/>
            <person name="Sisk P."/>
            <person name="Sykes S."/>
            <person name="Wortman J."/>
            <person name="Nusbaum C."/>
            <person name="Birren B."/>
        </authorList>
    </citation>
    <scope>NUCLEOTIDE SEQUENCE [LARGE SCALE GENOMIC DNA]</scope>
    <source>
        <strain evidence="15 16">YIT 12062</strain>
    </source>
</reference>
<dbReference type="eggNOG" id="COG0766">
    <property type="taxonomic scope" value="Bacteria"/>
</dbReference>
<feature type="binding site" evidence="13">
    <location>
        <position position="135"/>
    </location>
    <ligand>
        <name>UDP-N-acetyl-alpha-D-glucosamine</name>
        <dbReference type="ChEBI" id="CHEBI:57705"/>
    </ligand>
</feature>
<dbReference type="HOGENOM" id="CLU_027387_0_0_11"/>
<dbReference type="InParanoid" id="K0YW04"/>
<dbReference type="EC" id="2.5.1.7" evidence="13"/>
<dbReference type="GO" id="GO:0008360">
    <property type="term" value="P:regulation of cell shape"/>
    <property type="evidence" value="ECO:0007669"/>
    <property type="project" value="UniProtKB-KW"/>
</dbReference>
<comment type="caution">
    <text evidence="13">Lacks conserved residue(s) required for the propagation of feature annotation.</text>
</comment>
<feature type="binding site" evidence="13">
    <location>
        <position position="350"/>
    </location>
    <ligand>
        <name>UDP-N-acetyl-alpha-D-glucosamine</name>
        <dbReference type="ChEBI" id="CHEBI:57705"/>
    </ligand>
</feature>
<evidence type="ECO:0000256" key="10">
    <source>
        <dbReference type="ARBA" id="ARBA00037534"/>
    </source>
</evidence>
<evidence type="ECO:0000256" key="7">
    <source>
        <dbReference type="ARBA" id="ARBA00022984"/>
    </source>
</evidence>
<dbReference type="PANTHER" id="PTHR43783">
    <property type="entry name" value="UDP-N-ACETYLGLUCOSAMINE 1-CARBOXYVINYLTRANSFERASE"/>
    <property type="match status" value="1"/>
</dbReference>
<comment type="similarity">
    <text evidence="11 13">Belongs to the EPSP synthase family. MurA subfamily.</text>
</comment>
<keyword evidence="5 13" id="KW-0808">Transferase</keyword>
<protein>
    <recommendedName>
        <fullName evidence="13">UDP-N-acetylglucosamine 1-carboxyvinyltransferase</fullName>
        <ecNumber evidence="13">2.5.1.7</ecNumber>
    </recommendedName>
    <alternativeName>
        <fullName evidence="13">Enoylpyruvate transferase</fullName>
    </alternativeName>
    <alternativeName>
        <fullName evidence="13">UDP-N-acetylglucosamine enolpyruvyl transferase</fullName>
        <shortName evidence="13">EPT</shortName>
    </alternativeName>
</protein>
<dbReference type="Pfam" id="PF00275">
    <property type="entry name" value="EPSP_synthase"/>
    <property type="match status" value="1"/>
</dbReference>
<dbReference type="PANTHER" id="PTHR43783:SF1">
    <property type="entry name" value="UDP-N-ACETYLGLUCOSAMINE 1-CARBOXYVINYLTRANSFERASE"/>
    <property type="match status" value="1"/>
</dbReference>
<name>K0YW04_9ACTN</name>
<proteinExistence type="inferred from homology"/>
<dbReference type="AlphaFoldDB" id="K0YW04"/>
<dbReference type="GO" id="GO:0005737">
    <property type="term" value="C:cytoplasm"/>
    <property type="evidence" value="ECO:0007669"/>
    <property type="project" value="UniProtKB-SubCell"/>
</dbReference>
<dbReference type="InterPro" id="IPR050068">
    <property type="entry name" value="MurA_subfamily"/>
</dbReference>
<evidence type="ECO:0000256" key="6">
    <source>
        <dbReference type="ARBA" id="ARBA00022960"/>
    </source>
</evidence>
<evidence type="ECO:0000256" key="9">
    <source>
        <dbReference type="ARBA" id="ARBA00023316"/>
    </source>
</evidence>
<keyword evidence="9 13" id="KW-0961">Cell wall biogenesis/degradation</keyword>
<dbReference type="FunCoup" id="K0YW04">
    <property type="interactions" value="54"/>
</dbReference>
<dbReference type="UniPathway" id="UPA00219"/>
<evidence type="ECO:0000259" key="14">
    <source>
        <dbReference type="Pfam" id="PF00275"/>
    </source>
</evidence>
<evidence type="ECO:0000256" key="3">
    <source>
        <dbReference type="ARBA" id="ARBA00022490"/>
    </source>
</evidence>
<feature type="binding site" evidence="13">
    <location>
        <position position="372"/>
    </location>
    <ligand>
        <name>UDP-N-acetyl-alpha-D-glucosamine</name>
        <dbReference type="ChEBI" id="CHEBI:57705"/>
    </ligand>
</feature>
<gene>
    <name evidence="13" type="primary">murA</name>
    <name evidence="15" type="ORF">HMPREF9451_01139</name>
</gene>
<sequence>MYQHGCLVRSVELSSEVHEPHVCYFRKTRLIASLAIEGEVIMAKEMIVVEGGTPLIGEVKVSGAKNSALKLIAASILGGGESVIHNVPLISDITIMSKVLETLGARVSRDGHTLVIDTASVDTWETPYELVSKMRASISVLGPLVARFGEARVAMPGGCNLGARKIDMHMVGMEALGVHFETDHGYIKATTPNGLHGAYIALDFPSVGATENTMMCAVTAEGETVIENAAREPEIEDLADMLNAMGARVSGAGSPTIVVEGVPLSSLHPCEHMTVGDRIEAGTFLVGGAMMGGPVTVRGIEPGFLRMALMKLHAMGCEIDLGDDYITVFRTAALRGIDIQTLPHPGFPTDLQAQFMLLAAVAQGNSVITENVFENRFMFADEIGRMGAQVTIEDHHAFVEGVSSLQGTDVKATDLRCGAALVLAGIFAEGVTRVHKIHHIDRGYEDYVGKLSSLGAKLHREADEDIDW</sequence>
<keyword evidence="16" id="KW-1185">Reference proteome</keyword>
<dbReference type="GO" id="GO:0019277">
    <property type="term" value="P:UDP-N-acetylgalactosamine biosynthetic process"/>
    <property type="evidence" value="ECO:0007669"/>
    <property type="project" value="InterPro"/>
</dbReference>